<sequence length="112" mass="12882">MVLFPGSLFSERRAPPKECKNISLSRRREREMGKRARKEGETSDKCTNFRWSIPIDRLFLEILADEATKRNKPSSSFKPTSFVRVAQAINEKFGCGCSPLHVENHLRTVKKT</sequence>
<keyword evidence="3" id="KW-1185">Reference proteome</keyword>
<dbReference type="PANTHER" id="PTHR46929:SF23">
    <property type="entry name" value="L10-INTERACTING MYB DOMAIN-CONTAINING PROTEIN-LIKE"/>
    <property type="match status" value="1"/>
</dbReference>
<accession>A0AA88R009</accession>
<name>A0AA88R009_9ASTE</name>
<proteinExistence type="predicted"/>
<dbReference type="Proteomes" id="UP001187471">
    <property type="component" value="Unassembled WGS sequence"/>
</dbReference>
<protein>
    <recommendedName>
        <fullName evidence="1">Myb/SANT-like domain-containing protein</fullName>
    </recommendedName>
</protein>
<reference evidence="2" key="1">
    <citation type="submission" date="2022-12" db="EMBL/GenBank/DDBJ databases">
        <title>Draft genome assemblies for two species of Escallonia (Escalloniales).</title>
        <authorList>
            <person name="Chanderbali A."/>
            <person name="Dervinis C."/>
            <person name="Anghel I."/>
            <person name="Soltis D."/>
            <person name="Soltis P."/>
            <person name="Zapata F."/>
        </authorList>
    </citation>
    <scope>NUCLEOTIDE SEQUENCE</scope>
    <source>
        <strain evidence="2">UCBG92.1500</strain>
        <tissue evidence="2">Leaf</tissue>
    </source>
</reference>
<evidence type="ECO:0000313" key="3">
    <source>
        <dbReference type="Proteomes" id="UP001187471"/>
    </source>
</evidence>
<dbReference type="EMBL" id="JAVXUO010001715">
    <property type="protein sequence ID" value="KAK2979758.1"/>
    <property type="molecule type" value="Genomic_DNA"/>
</dbReference>
<dbReference type="Pfam" id="PF12776">
    <property type="entry name" value="Myb_DNA-bind_3"/>
    <property type="match status" value="1"/>
</dbReference>
<dbReference type="InterPro" id="IPR024752">
    <property type="entry name" value="Myb/SANT-like_dom"/>
</dbReference>
<feature type="domain" description="Myb/SANT-like" evidence="1">
    <location>
        <begin position="50"/>
        <end position="111"/>
    </location>
</feature>
<evidence type="ECO:0000259" key="1">
    <source>
        <dbReference type="Pfam" id="PF12776"/>
    </source>
</evidence>
<comment type="caution">
    <text evidence="2">The sequence shown here is derived from an EMBL/GenBank/DDBJ whole genome shotgun (WGS) entry which is preliminary data.</text>
</comment>
<evidence type="ECO:0000313" key="2">
    <source>
        <dbReference type="EMBL" id="KAK2979758.1"/>
    </source>
</evidence>
<gene>
    <name evidence="2" type="ORF">RJ640_013398</name>
</gene>
<dbReference type="AlphaFoldDB" id="A0AA88R009"/>
<organism evidence="2 3">
    <name type="scientific">Escallonia rubra</name>
    <dbReference type="NCBI Taxonomy" id="112253"/>
    <lineage>
        <taxon>Eukaryota</taxon>
        <taxon>Viridiplantae</taxon>
        <taxon>Streptophyta</taxon>
        <taxon>Embryophyta</taxon>
        <taxon>Tracheophyta</taxon>
        <taxon>Spermatophyta</taxon>
        <taxon>Magnoliopsida</taxon>
        <taxon>eudicotyledons</taxon>
        <taxon>Gunneridae</taxon>
        <taxon>Pentapetalae</taxon>
        <taxon>asterids</taxon>
        <taxon>campanulids</taxon>
        <taxon>Escalloniales</taxon>
        <taxon>Escalloniaceae</taxon>
        <taxon>Escallonia</taxon>
    </lineage>
</organism>
<dbReference type="PANTHER" id="PTHR46929">
    <property type="entry name" value="EXPRESSED PROTEIN"/>
    <property type="match status" value="1"/>
</dbReference>